<accession>A0ABT4JGZ6</accession>
<gene>
    <name evidence="1" type="ORF">G9H61_08830</name>
</gene>
<dbReference type="Proteomes" id="UP001321186">
    <property type="component" value="Unassembled WGS sequence"/>
</dbReference>
<proteinExistence type="predicted"/>
<comment type="caution">
    <text evidence="1">The sequence shown here is derived from an EMBL/GenBank/DDBJ whole genome shotgun (WGS) entry which is preliminary data.</text>
</comment>
<evidence type="ECO:0000313" key="2">
    <source>
        <dbReference type="Proteomes" id="UP001321186"/>
    </source>
</evidence>
<protein>
    <submittedName>
        <fullName evidence="1">Uncharacterized protein</fullName>
    </submittedName>
</protein>
<keyword evidence="2" id="KW-1185">Reference proteome</keyword>
<sequence>MSNKKMKIFLVIFSTIVLSIVGKNALAHTHTNFVKSKFSQSSTSKTQYLIAIEEEEISEDLQEEQDSASSILPHKHVSFAYYASEAPILVPLSYKFAIIKSRFIALFKQHGNYRI</sequence>
<dbReference type="EMBL" id="JAANOH010000003">
    <property type="protein sequence ID" value="MCZ2475548.1"/>
    <property type="molecule type" value="Genomic_DNA"/>
</dbReference>
<evidence type="ECO:0000313" key="1">
    <source>
        <dbReference type="EMBL" id="MCZ2475548.1"/>
    </source>
</evidence>
<reference evidence="1 2" key="1">
    <citation type="submission" date="2020-03" db="EMBL/GenBank/DDBJ databases">
        <authorList>
            <person name="Pitt A."/>
            <person name="Hahn M.W."/>
        </authorList>
    </citation>
    <scope>NUCLEOTIDE SEQUENCE [LARGE SCALE GENOMIC DNA]</scope>
    <source>
        <strain evidence="1 2">5A-MARBSE</strain>
    </source>
</reference>
<organism evidence="1 2">
    <name type="scientific">Aquirufa ecclesiirivi</name>
    <dbReference type="NCBI Taxonomy" id="2715124"/>
    <lineage>
        <taxon>Bacteria</taxon>
        <taxon>Pseudomonadati</taxon>
        <taxon>Bacteroidota</taxon>
        <taxon>Cytophagia</taxon>
        <taxon>Cytophagales</taxon>
        <taxon>Flectobacillaceae</taxon>
        <taxon>Aquirufa</taxon>
    </lineage>
</organism>
<name>A0ABT4JGZ6_9BACT</name>